<dbReference type="OrthoDB" id="9804736at2"/>
<keyword evidence="2 5" id="KW-0503">Monooxygenase</keyword>
<proteinExistence type="predicted"/>
<dbReference type="InterPro" id="IPR011251">
    <property type="entry name" value="Luciferase-like_dom"/>
</dbReference>
<dbReference type="GO" id="GO:0004497">
    <property type="term" value="F:monooxygenase activity"/>
    <property type="evidence" value="ECO:0007669"/>
    <property type="project" value="UniProtKB-KW"/>
</dbReference>
<reference evidence="5 6" key="1">
    <citation type="submission" date="2016-11" db="EMBL/GenBank/DDBJ databases">
        <authorList>
            <person name="Jaros S."/>
            <person name="Januszkiewicz K."/>
            <person name="Wedrychowicz H."/>
        </authorList>
    </citation>
    <scope>NUCLEOTIDE SEQUENCE [LARGE SCALE GENOMIC DNA]</scope>
    <source>
        <strain evidence="5 6">GAS499</strain>
    </source>
</reference>
<evidence type="ECO:0000313" key="6">
    <source>
        <dbReference type="Proteomes" id="UP000189935"/>
    </source>
</evidence>
<organism evidence="5 6">
    <name type="scientific">Bradyrhizobium lablabi</name>
    <dbReference type="NCBI Taxonomy" id="722472"/>
    <lineage>
        <taxon>Bacteria</taxon>
        <taxon>Pseudomonadati</taxon>
        <taxon>Pseudomonadota</taxon>
        <taxon>Alphaproteobacteria</taxon>
        <taxon>Hyphomicrobiales</taxon>
        <taxon>Nitrobacteraceae</taxon>
        <taxon>Bradyrhizobium</taxon>
    </lineage>
</organism>
<evidence type="ECO:0000259" key="4">
    <source>
        <dbReference type="Pfam" id="PF00296"/>
    </source>
</evidence>
<dbReference type="PANTHER" id="PTHR30137:SF8">
    <property type="entry name" value="BLR5498 PROTEIN"/>
    <property type="match status" value="1"/>
</dbReference>
<evidence type="ECO:0000313" key="5">
    <source>
        <dbReference type="EMBL" id="SHK83569.1"/>
    </source>
</evidence>
<gene>
    <name evidence="5" type="ORF">SAMN05444159_4311</name>
</gene>
<feature type="compositionally biased region" description="Polar residues" evidence="3">
    <location>
        <begin position="434"/>
        <end position="453"/>
    </location>
</feature>
<accession>A0A1M6VQ40</accession>
<dbReference type="InterPro" id="IPR036661">
    <property type="entry name" value="Luciferase-like_sf"/>
</dbReference>
<name>A0A1M6VQ40_9BRAD</name>
<evidence type="ECO:0000256" key="2">
    <source>
        <dbReference type="ARBA" id="ARBA00023033"/>
    </source>
</evidence>
<protein>
    <submittedName>
        <fullName evidence="5">Flavin-dependent oxidoreductase, luciferase family (Includes alkanesulfonate monooxygenase SsuD and methylene tetrahydromethanopterin reductase)</fullName>
    </submittedName>
</protein>
<dbReference type="GO" id="GO:0016705">
    <property type="term" value="F:oxidoreductase activity, acting on paired donors, with incorporation or reduction of molecular oxygen"/>
    <property type="evidence" value="ECO:0007669"/>
    <property type="project" value="InterPro"/>
</dbReference>
<dbReference type="EMBL" id="LT670844">
    <property type="protein sequence ID" value="SHK83569.1"/>
    <property type="molecule type" value="Genomic_DNA"/>
</dbReference>
<feature type="domain" description="Luciferase-like" evidence="4">
    <location>
        <begin position="1"/>
        <end position="322"/>
    </location>
</feature>
<dbReference type="Pfam" id="PF00296">
    <property type="entry name" value="Bac_luciferase"/>
    <property type="match status" value="1"/>
</dbReference>
<dbReference type="RefSeq" id="WP_079541202.1">
    <property type="nucleotide sequence ID" value="NZ_LT670844.1"/>
</dbReference>
<dbReference type="InterPro" id="IPR050766">
    <property type="entry name" value="Bact_Lucif_Oxidored"/>
</dbReference>
<evidence type="ECO:0000256" key="3">
    <source>
        <dbReference type="SAM" id="MobiDB-lite"/>
    </source>
</evidence>
<dbReference type="AlphaFoldDB" id="A0A1M6VQ40"/>
<dbReference type="Gene3D" id="3.20.20.30">
    <property type="entry name" value="Luciferase-like domain"/>
    <property type="match status" value="1"/>
</dbReference>
<evidence type="ECO:0000256" key="1">
    <source>
        <dbReference type="ARBA" id="ARBA00023002"/>
    </source>
</evidence>
<feature type="region of interest" description="Disordered" evidence="3">
    <location>
        <begin position="421"/>
        <end position="453"/>
    </location>
</feature>
<sequence>MKFGIFYEHQLPRPWHEGDEHRLFQEALDQVELADRLGIDYAWEVEHHFLEEYSHSSAPEIFLAACSQRTKNIRLGHGICLMPPKYNHPARVAERIATLDLVSNGRVEFGTGESASVMELGGFNVGFDPVEKRRMWKEGVEQCADMMVMDPYPGFKGEFFEMPCRNVVPKPVQKPHPPLWVACSNRETIKMAARHGIGALTFSFVDPREARQWVDDYYRIFKEECVPIGHAVNPNVAMVTGFSLHPDEMEARRRGEDGLRFFRYGLAHHYVFGEHRPGRTDIWANFEKARHALPEAGAEHGIGTPDQLRTHLRHFEESGVDQTVFIQQGGRNRHQHICEALELFAKDVMPEFRQREIEREKRKQEELAPYIEKAMRRKQSTGSMRDEEIPVFIALGRKIAEEGTGTERQKQNAKLWADAAKVTLSDPGRHGAETSMSKTSASKTPANKTSATS</sequence>
<dbReference type="PANTHER" id="PTHR30137">
    <property type="entry name" value="LUCIFERASE-LIKE MONOOXYGENASE"/>
    <property type="match status" value="1"/>
</dbReference>
<keyword evidence="1" id="KW-0560">Oxidoreductase</keyword>
<dbReference type="SUPFAM" id="SSF51679">
    <property type="entry name" value="Bacterial luciferase-like"/>
    <property type="match status" value="1"/>
</dbReference>
<dbReference type="GO" id="GO:0005829">
    <property type="term" value="C:cytosol"/>
    <property type="evidence" value="ECO:0007669"/>
    <property type="project" value="TreeGrafter"/>
</dbReference>
<dbReference type="Proteomes" id="UP000189935">
    <property type="component" value="Chromosome I"/>
</dbReference>